<comment type="caution">
    <text evidence="4">The sequence shown here is derived from an EMBL/GenBank/DDBJ whole genome shotgun (WGS) entry which is preliminary data.</text>
</comment>
<comment type="similarity">
    <text evidence="2">Belongs to the major facilitator superfamily. Monocarboxylate porter (TC 2.A.1.13) family.</text>
</comment>
<dbReference type="Pfam" id="PF07690">
    <property type="entry name" value="MFS_1"/>
    <property type="match status" value="1"/>
</dbReference>
<dbReference type="InterPro" id="IPR036259">
    <property type="entry name" value="MFS_trans_sf"/>
</dbReference>
<dbReference type="OMA" id="WIGSFQF"/>
<dbReference type="GO" id="GO:0022857">
    <property type="term" value="F:transmembrane transporter activity"/>
    <property type="evidence" value="ECO:0007669"/>
    <property type="project" value="InterPro"/>
</dbReference>
<dbReference type="SUPFAM" id="SSF103473">
    <property type="entry name" value="MFS general substrate transporter"/>
    <property type="match status" value="1"/>
</dbReference>
<comment type="subcellular location">
    <subcellularLocation>
        <location evidence="1">Membrane</location>
        <topology evidence="1">Multi-pass membrane protein</topology>
    </subcellularLocation>
</comment>
<organism evidence="4 5">
    <name type="scientific">Serendipita indica (strain DSM 11827)</name>
    <name type="common">Root endophyte fungus</name>
    <name type="synonym">Piriformospora indica</name>
    <dbReference type="NCBI Taxonomy" id="1109443"/>
    <lineage>
        <taxon>Eukaryota</taxon>
        <taxon>Fungi</taxon>
        <taxon>Dikarya</taxon>
        <taxon>Basidiomycota</taxon>
        <taxon>Agaricomycotina</taxon>
        <taxon>Agaricomycetes</taxon>
        <taxon>Sebacinales</taxon>
        <taxon>Serendipitaceae</taxon>
        <taxon>Serendipita</taxon>
    </lineage>
</organism>
<gene>
    <name evidence="4" type="ORF">PIIN_06574</name>
</gene>
<feature type="transmembrane region" description="Helical" evidence="3">
    <location>
        <begin position="411"/>
        <end position="434"/>
    </location>
</feature>
<feature type="transmembrane region" description="Helical" evidence="3">
    <location>
        <begin position="209"/>
        <end position="228"/>
    </location>
</feature>
<feature type="transmembrane region" description="Helical" evidence="3">
    <location>
        <begin position="385"/>
        <end position="405"/>
    </location>
</feature>
<feature type="transmembrane region" description="Helical" evidence="3">
    <location>
        <begin position="347"/>
        <end position="373"/>
    </location>
</feature>
<name>G4TMU4_SERID</name>
<dbReference type="EMBL" id="CAFZ01000175">
    <property type="protein sequence ID" value="CCA72637.1"/>
    <property type="molecule type" value="Genomic_DNA"/>
</dbReference>
<feature type="transmembrane region" description="Helical" evidence="3">
    <location>
        <begin position="317"/>
        <end position="341"/>
    </location>
</feature>
<feature type="transmembrane region" description="Helical" evidence="3">
    <location>
        <begin position="89"/>
        <end position="108"/>
    </location>
</feature>
<feature type="transmembrane region" description="Helical" evidence="3">
    <location>
        <begin position="146"/>
        <end position="166"/>
    </location>
</feature>
<dbReference type="PANTHER" id="PTHR11360">
    <property type="entry name" value="MONOCARBOXYLATE TRANSPORTER"/>
    <property type="match status" value="1"/>
</dbReference>
<dbReference type="AlphaFoldDB" id="G4TMU4"/>
<dbReference type="Proteomes" id="UP000007148">
    <property type="component" value="Unassembled WGS sequence"/>
</dbReference>
<dbReference type="Gene3D" id="1.20.1250.20">
    <property type="entry name" value="MFS general substrate transporter like domains"/>
    <property type="match status" value="2"/>
</dbReference>
<feature type="transmembrane region" description="Helical" evidence="3">
    <location>
        <begin position="292"/>
        <end position="310"/>
    </location>
</feature>
<keyword evidence="5" id="KW-1185">Reference proteome</keyword>
<evidence type="ECO:0000313" key="5">
    <source>
        <dbReference type="Proteomes" id="UP000007148"/>
    </source>
</evidence>
<reference evidence="4 5" key="1">
    <citation type="journal article" date="2011" name="PLoS Pathog.">
        <title>Endophytic Life Strategies Decoded by Genome and Transcriptome Analyses of the Mutualistic Root Symbiont Piriformospora indica.</title>
        <authorList>
            <person name="Zuccaro A."/>
            <person name="Lahrmann U."/>
            <person name="Guldener U."/>
            <person name="Langen G."/>
            <person name="Pfiffi S."/>
            <person name="Biedenkopf D."/>
            <person name="Wong P."/>
            <person name="Samans B."/>
            <person name="Grimm C."/>
            <person name="Basiewicz M."/>
            <person name="Murat C."/>
            <person name="Martin F."/>
            <person name="Kogel K.H."/>
        </authorList>
    </citation>
    <scope>NUCLEOTIDE SEQUENCE [LARGE SCALE GENOMIC DNA]</scope>
    <source>
        <strain evidence="4 5">DSM 11827</strain>
    </source>
</reference>
<evidence type="ECO:0000256" key="3">
    <source>
        <dbReference type="SAM" id="Phobius"/>
    </source>
</evidence>
<dbReference type="InterPro" id="IPR050327">
    <property type="entry name" value="Proton-linked_MCT"/>
</dbReference>
<protein>
    <submittedName>
        <fullName evidence="4">Related to Monocarboxylate transporter</fullName>
    </submittedName>
</protein>
<dbReference type="HOGENOM" id="CLU_001265_1_1_1"/>
<accession>G4TMU4</accession>
<feature type="transmembrane region" description="Helical" evidence="3">
    <location>
        <begin position="260"/>
        <end position="280"/>
    </location>
</feature>
<dbReference type="eggNOG" id="KOG2504">
    <property type="taxonomic scope" value="Eukaryota"/>
</dbReference>
<evidence type="ECO:0000313" key="4">
    <source>
        <dbReference type="EMBL" id="CCA72637.1"/>
    </source>
</evidence>
<dbReference type="InParanoid" id="G4TMU4"/>
<dbReference type="InterPro" id="IPR011701">
    <property type="entry name" value="MFS"/>
</dbReference>
<evidence type="ECO:0000256" key="2">
    <source>
        <dbReference type="ARBA" id="ARBA00006727"/>
    </source>
</evidence>
<dbReference type="OrthoDB" id="6499973at2759"/>
<evidence type="ECO:0000256" key="1">
    <source>
        <dbReference type="ARBA" id="ARBA00004141"/>
    </source>
</evidence>
<keyword evidence="3" id="KW-1133">Transmembrane helix</keyword>
<dbReference type="PANTHER" id="PTHR11360:SF284">
    <property type="entry name" value="EG:103B4.3 PROTEIN-RELATED"/>
    <property type="match status" value="1"/>
</dbReference>
<keyword evidence="3" id="KW-0472">Membrane</keyword>
<sequence length="445" mass="48820">MADDKAFLSDTQRNNNASRGEMFLGDSTNDTDTRVIPSLDVNDGGFVAWKTVCGAWCLMFATFGMTNSFGVYQDFYSREYLTNYSPSEIGWIGSTQLFLLFFLCWPAGTLFDVGYFHHMIITGSIIYIFSLYMLSLAKPQQMYQVFLTHGIGMGLSLGVLYLPGVAVVSHHFQRRRTFAMGIVMSGSSCGSLLFPWLTNHLILTHGFGFATRIAASICCGMLIVANLLMRTTLPPKMSVFSIKNSLNDLGSLLKERNYTLFLLAFFLGGLGLYFPLLYLQLYAIKNGVEANLAFHMFTILNGSGFLGRLLPPLIADIYGVFNVASLFSVLQTGLLLSMIGLTSASGIAAFAAFYGAVNGTWIAVIGSCMASMAPSLHEVGTRMGVGYLACSFGLLAFSPISGAILGPDYHWTWTILFHGLCLILSTAIFVYLRFSFRVLRGTQKV</sequence>
<keyword evidence="3" id="KW-0812">Transmembrane</keyword>
<feature type="transmembrane region" description="Helical" evidence="3">
    <location>
        <begin position="47"/>
        <end position="69"/>
    </location>
</feature>
<dbReference type="GO" id="GO:0016020">
    <property type="term" value="C:membrane"/>
    <property type="evidence" value="ECO:0007669"/>
    <property type="project" value="UniProtKB-SubCell"/>
</dbReference>
<feature type="transmembrane region" description="Helical" evidence="3">
    <location>
        <begin position="178"/>
        <end position="197"/>
    </location>
</feature>
<proteinExistence type="inferred from homology"/>
<feature type="transmembrane region" description="Helical" evidence="3">
    <location>
        <begin position="115"/>
        <end position="134"/>
    </location>
</feature>